<dbReference type="Pfam" id="PF00501">
    <property type="entry name" value="AMP-binding"/>
    <property type="match status" value="1"/>
</dbReference>
<dbReference type="SUPFAM" id="SSF47336">
    <property type="entry name" value="ACP-like"/>
    <property type="match status" value="1"/>
</dbReference>
<evidence type="ECO:0000259" key="5">
    <source>
        <dbReference type="PROSITE" id="PS50075"/>
    </source>
</evidence>
<dbReference type="PRINTS" id="PR00154">
    <property type="entry name" value="AMPBINDING"/>
</dbReference>
<evidence type="ECO:0000256" key="4">
    <source>
        <dbReference type="SAM" id="MobiDB-lite"/>
    </source>
</evidence>
<dbReference type="Pfam" id="PF00668">
    <property type="entry name" value="Condensation"/>
    <property type="match status" value="1"/>
</dbReference>
<dbReference type="PROSITE" id="PS00455">
    <property type="entry name" value="AMP_BINDING"/>
    <property type="match status" value="1"/>
</dbReference>
<dbReference type="EC" id="6.2.1.3" evidence="6"/>
<dbReference type="Gene3D" id="3.40.50.1820">
    <property type="entry name" value="alpha/beta hydrolase"/>
    <property type="match status" value="1"/>
</dbReference>
<evidence type="ECO:0000256" key="2">
    <source>
        <dbReference type="ARBA" id="ARBA00022450"/>
    </source>
</evidence>
<dbReference type="Gene3D" id="3.40.50.12780">
    <property type="entry name" value="N-terminal domain of ligase-like"/>
    <property type="match status" value="1"/>
</dbReference>
<gene>
    <name evidence="6" type="ORF">YC6258_03443</name>
</gene>
<dbReference type="GO" id="GO:0043041">
    <property type="term" value="P:amino acid activation for nonribosomal peptide biosynthetic process"/>
    <property type="evidence" value="ECO:0007669"/>
    <property type="project" value="TreeGrafter"/>
</dbReference>
<dbReference type="InterPro" id="IPR001031">
    <property type="entry name" value="Thioesterase"/>
</dbReference>
<dbReference type="Gene3D" id="1.10.1200.10">
    <property type="entry name" value="ACP-like"/>
    <property type="match status" value="1"/>
</dbReference>
<keyword evidence="2" id="KW-0596">Phosphopantetheine</keyword>
<proteinExistence type="predicted"/>
<dbReference type="InterPro" id="IPR009081">
    <property type="entry name" value="PP-bd_ACP"/>
</dbReference>
<dbReference type="InterPro" id="IPR029058">
    <property type="entry name" value="AB_hydrolase_fold"/>
</dbReference>
<protein>
    <submittedName>
        <fullName evidence="6">Acyl-CoA synthetase (AMP-forming)/AMP-acid ligase II</fullName>
        <ecNumber evidence="6">6.2.1.3</ecNumber>
    </submittedName>
</protein>
<dbReference type="GO" id="GO:0004467">
    <property type="term" value="F:long-chain fatty acid-CoA ligase activity"/>
    <property type="evidence" value="ECO:0007669"/>
    <property type="project" value="UniProtKB-EC"/>
</dbReference>
<dbReference type="InterPro" id="IPR045851">
    <property type="entry name" value="AMP-bd_C_sf"/>
</dbReference>
<dbReference type="Gene3D" id="3.30.559.10">
    <property type="entry name" value="Chloramphenicol acetyltransferase-like domain"/>
    <property type="match status" value="1"/>
</dbReference>
<feature type="region of interest" description="Disordered" evidence="4">
    <location>
        <begin position="554"/>
        <end position="583"/>
    </location>
</feature>
<dbReference type="Pfam" id="PF00550">
    <property type="entry name" value="PP-binding"/>
    <property type="match status" value="1"/>
</dbReference>
<dbReference type="Gene3D" id="3.30.559.30">
    <property type="entry name" value="Nonribosomal peptide synthetase, condensation domain"/>
    <property type="match status" value="1"/>
</dbReference>
<dbReference type="PROSITE" id="PS00012">
    <property type="entry name" value="PHOSPHOPANTETHEINE"/>
    <property type="match status" value="1"/>
</dbReference>
<dbReference type="Pfam" id="PF13193">
    <property type="entry name" value="AMP-binding_C"/>
    <property type="match status" value="1"/>
</dbReference>
<dbReference type="InterPro" id="IPR025110">
    <property type="entry name" value="AMP-bd_C"/>
</dbReference>
<dbReference type="InterPro" id="IPR020845">
    <property type="entry name" value="AMP-binding_CS"/>
</dbReference>
<keyword evidence="3" id="KW-0597">Phosphoprotein</keyword>
<dbReference type="SUPFAM" id="SSF53474">
    <property type="entry name" value="alpha/beta-Hydrolases"/>
    <property type="match status" value="1"/>
</dbReference>
<dbReference type="SMART" id="SM00823">
    <property type="entry name" value="PKS_PP"/>
    <property type="match status" value="1"/>
</dbReference>
<evidence type="ECO:0000313" key="7">
    <source>
        <dbReference type="Proteomes" id="UP000032266"/>
    </source>
</evidence>
<dbReference type="InterPro" id="IPR036736">
    <property type="entry name" value="ACP-like_sf"/>
</dbReference>
<comment type="cofactor">
    <cofactor evidence="1">
        <name>pantetheine 4'-phosphate</name>
        <dbReference type="ChEBI" id="CHEBI:47942"/>
    </cofactor>
</comment>
<keyword evidence="6" id="KW-0436">Ligase</keyword>
<dbReference type="PROSITE" id="PS50075">
    <property type="entry name" value="CARRIER"/>
    <property type="match status" value="1"/>
</dbReference>
<dbReference type="Proteomes" id="UP000032266">
    <property type="component" value="Chromosome"/>
</dbReference>
<dbReference type="Pfam" id="PF00975">
    <property type="entry name" value="Thioesterase"/>
    <property type="match status" value="1"/>
</dbReference>
<evidence type="ECO:0000313" key="6">
    <source>
        <dbReference type="EMBL" id="AJQ95479.1"/>
    </source>
</evidence>
<dbReference type="InterPro" id="IPR006162">
    <property type="entry name" value="Ppantetheine_attach_site"/>
</dbReference>
<dbReference type="GO" id="GO:0044550">
    <property type="term" value="P:secondary metabolite biosynthetic process"/>
    <property type="evidence" value="ECO:0007669"/>
    <property type="project" value="TreeGrafter"/>
</dbReference>
<dbReference type="CDD" id="cd05930">
    <property type="entry name" value="A_NRPS"/>
    <property type="match status" value="1"/>
</dbReference>
<dbReference type="GO" id="GO:0031177">
    <property type="term" value="F:phosphopantetheine binding"/>
    <property type="evidence" value="ECO:0007669"/>
    <property type="project" value="InterPro"/>
</dbReference>
<dbReference type="FunFam" id="1.10.1200.10:FF:000005">
    <property type="entry name" value="Nonribosomal peptide synthetase 1"/>
    <property type="match status" value="1"/>
</dbReference>
<dbReference type="SUPFAM" id="SSF52777">
    <property type="entry name" value="CoA-dependent acyltransferases"/>
    <property type="match status" value="2"/>
</dbReference>
<dbReference type="SUPFAM" id="SSF56801">
    <property type="entry name" value="Acetyl-CoA synthetase-like"/>
    <property type="match status" value="1"/>
</dbReference>
<dbReference type="PANTHER" id="PTHR45527">
    <property type="entry name" value="NONRIBOSOMAL PEPTIDE SYNTHETASE"/>
    <property type="match status" value="1"/>
</dbReference>
<dbReference type="InterPro" id="IPR020459">
    <property type="entry name" value="AMP-binding"/>
</dbReference>
<dbReference type="PATRIC" id="fig|1445510.3.peg.3403"/>
<dbReference type="InterPro" id="IPR000873">
    <property type="entry name" value="AMP-dep_synth/lig_dom"/>
</dbReference>
<feature type="domain" description="Carrier" evidence="5">
    <location>
        <begin position="999"/>
        <end position="1074"/>
    </location>
</feature>
<dbReference type="HOGENOM" id="CLU_000022_2_4_6"/>
<dbReference type="EMBL" id="CP007142">
    <property type="protein sequence ID" value="AJQ95479.1"/>
    <property type="molecule type" value="Genomic_DNA"/>
</dbReference>
<dbReference type="GO" id="GO:0005737">
    <property type="term" value="C:cytoplasm"/>
    <property type="evidence" value="ECO:0007669"/>
    <property type="project" value="TreeGrafter"/>
</dbReference>
<accession>A0A0C5VYK0</accession>
<dbReference type="InterPro" id="IPR042099">
    <property type="entry name" value="ANL_N_sf"/>
</dbReference>
<dbReference type="KEGG" id="gsn:YC6258_03443"/>
<dbReference type="RefSeq" id="WP_052830318.1">
    <property type="nucleotide sequence ID" value="NZ_CP007142.1"/>
</dbReference>
<reference evidence="6 7" key="1">
    <citation type="submission" date="2014-01" db="EMBL/GenBank/DDBJ databases">
        <title>Full genme sequencing of cellulolytic bacterium Gynuella sunshinyii YC6258T gen. nov., sp. nov.</title>
        <authorList>
            <person name="Khan H."/>
            <person name="Chung E.J."/>
            <person name="Chung Y.R."/>
        </authorList>
    </citation>
    <scope>NUCLEOTIDE SEQUENCE [LARGE SCALE GENOMIC DNA]</scope>
    <source>
        <strain evidence="6 7">YC6258</strain>
    </source>
</reference>
<organism evidence="6 7">
    <name type="scientific">Gynuella sunshinyii YC6258</name>
    <dbReference type="NCBI Taxonomy" id="1445510"/>
    <lineage>
        <taxon>Bacteria</taxon>
        <taxon>Pseudomonadati</taxon>
        <taxon>Pseudomonadota</taxon>
        <taxon>Gammaproteobacteria</taxon>
        <taxon>Oceanospirillales</taxon>
        <taxon>Saccharospirillaceae</taxon>
        <taxon>Gynuella</taxon>
    </lineage>
</organism>
<keyword evidence="7" id="KW-1185">Reference proteome</keyword>
<dbReference type="STRING" id="1445510.YC6258_03443"/>
<dbReference type="InterPro" id="IPR001242">
    <property type="entry name" value="Condensation_dom"/>
</dbReference>
<dbReference type="Gene3D" id="3.30.300.30">
    <property type="match status" value="1"/>
</dbReference>
<name>A0A0C5VYK0_9GAMM</name>
<dbReference type="InterPro" id="IPR020806">
    <property type="entry name" value="PKS_PP-bd"/>
</dbReference>
<evidence type="ECO:0000256" key="1">
    <source>
        <dbReference type="ARBA" id="ARBA00001957"/>
    </source>
</evidence>
<dbReference type="Gene3D" id="3.40.50.980">
    <property type="match status" value="2"/>
</dbReference>
<sequence length="1342" mass="148840">MTSLIQNGSALTLQQQRFEPSAAAMFWLDLGQQPEALVESRLRALIRQHEILATVFGEQSGFHGLRQSVIDGQLDFRCISGDQDEQLVAEAVSVFADQQPQLLAWFWPGDQNNRLLLVGSAMQLDPGSAANIGRWLQAPEMPEEVDMQYLDYADWIMDLQQEDDALTARTFWQGLELTRLPAIQLAEPSGLPSQRYQSVCRPIEADLVAAMADVSQACDSSVPQLLLTVWAALLSRLSGQSEFQLSLYHDCRQNYDELADTLGVLTQPIPMPFHELQQQSLNRQLPAQEVLWQQMLEWQEYVGVVETEHRSEVAGLYWQARSAAELELLTPAGNCGLLLHGCADEQGGGWQLFYDQGRYRGATADQLLRRFEHLLKQVLAAPDRPLGDFDLLLEGEDCGLTGSGLQQPAAGHFMHQWQRSVEMAPGSAALQCQTDVISYRELDQRSDQLAAVLQQHGAAVGTLVALDLPRQPAFAVALLAVWKTGAAYLPLDPDQPIGRRAIIVKDARPVVILSQDTAVWDGALWDTHLNDASQDIHLNHSGDTHLNDASQDIHLNRSNHSGDTHLSDTSQDTHLNHYSGDTHLSDTSQDIHLNRSGDTHLNDTYGSADLWRPVVLSPDQLPASGVELAAPEYRIEDLAYVLYTSGTTGTPKGVQVSHRALSHYCQAAIEVLELPLGGHYGLVSSPMADLGNTMLFPCWVQGGCLHLLDKTSSTDAGAFQAYLARQPLDCLKIVPAHFLALSEGQPLARVLPVQRLILGGERIPLHLLELLSAHAGSCRVFNHYGPTETTVGVLWREVDLAAAPLRSSLTGVMGDNRVYLLDEQLQPVPPGQVGELYIAGPQLSLGYLNDPVRSAAVFLPDHRYGQQRMYRSGDLAVKCSDGSLEILGRADHQVKIRGFRLEPAEVEATLMTHPAIQQASVLVQGQGEQARLCGFVVPMADAGDDESTLKTWLGERLPDYMVPARLMTVTEIPLNANGKVDRQLLLERMEQQHRRQFVAPRNDTEQQILTVWQQVLGQDDVSVMDNFFDLGGHSLAAIKVIARLRSHFDRELPTDLLFRLQTVAALAELLGQGESASVQPPSRLLPLSQAAQGPAIVLMHSIGGHVRYYQPMVDRLQGRFNVYGLLANPTLLVNTPAEQWPLLIEDYLQQLQPLKSQPLVLAGWSLAARMMMILAEALQQQGFTVQTLALIDYEPGKDLDNADDEQQQLLEDIQHYCREHGIEISAGDWQQLQNAVAQDYASGLKQLLANEHFHQALGAEVPVEWIHERIMMRWAVKKAFYLAPMPVLDIPCLVWRSDDNPAAVEAWQPYSRQPLKGWSIKANHYSILESEQLVVQLTENIT</sequence>
<evidence type="ECO:0000256" key="3">
    <source>
        <dbReference type="ARBA" id="ARBA00022553"/>
    </source>
</evidence>
<dbReference type="PANTHER" id="PTHR45527:SF1">
    <property type="entry name" value="FATTY ACID SYNTHASE"/>
    <property type="match status" value="1"/>
</dbReference>
<dbReference type="InterPro" id="IPR023213">
    <property type="entry name" value="CAT-like_dom_sf"/>
</dbReference>